<keyword evidence="3" id="KW-0675">Receptor</keyword>
<evidence type="ECO:0000256" key="1">
    <source>
        <dbReference type="SAM" id="Phobius"/>
    </source>
</evidence>
<evidence type="ECO:0000313" key="3">
    <source>
        <dbReference type="EMBL" id="EHQ25734.1"/>
    </source>
</evidence>
<dbReference type="eggNOG" id="COG0810">
    <property type="taxonomic scope" value="Bacteria"/>
</dbReference>
<accession>H1Y4A0</accession>
<dbReference type="STRING" id="714943.Mucpa_1576"/>
<dbReference type="eggNOG" id="COG1629">
    <property type="taxonomic scope" value="Bacteria"/>
</dbReference>
<dbReference type="AlphaFoldDB" id="H1Y4A0"/>
<dbReference type="RefSeq" id="WP_008505610.1">
    <property type="nucleotide sequence ID" value="NZ_CM001403.1"/>
</dbReference>
<keyword evidence="1" id="KW-0472">Membrane</keyword>
<evidence type="ECO:0000313" key="4">
    <source>
        <dbReference type="Proteomes" id="UP000002774"/>
    </source>
</evidence>
<dbReference type="InterPro" id="IPR012910">
    <property type="entry name" value="Plug_dom"/>
</dbReference>
<dbReference type="EMBL" id="CM001403">
    <property type="protein sequence ID" value="EHQ25734.1"/>
    <property type="molecule type" value="Genomic_DNA"/>
</dbReference>
<protein>
    <submittedName>
        <fullName evidence="3">TonB-dependent receptor plug</fullName>
    </submittedName>
</protein>
<dbReference type="OrthoDB" id="1112758at2"/>
<dbReference type="SUPFAM" id="SSF56935">
    <property type="entry name" value="Porins"/>
    <property type="match status" value="1"/>
</dbReference>
<keyword evidence="4" id="KW-1185">Reference proteome</keyword>
<dbReference type="Gene3D" id="2.60.40.1120">
    <property type="entry name" value="Carboxypeptidase-like, regulatory domain"/>
    <property type="match status" value="1"/>
</dbReference>
<dbReference type="Pfam" id="PF13715">
    <property type="entry name" value="CarbopepD_reg_2"/>
    <property type="match status" value="1"/>
</dbReference>
<evidence type="ECO:0000259" key="2">
    <source>
        <dbReference type="Pfam" id="PF07715"/>
    </source>
</evidence>
<dbReference type="InterPro" id="IPR023997">
    <property type="entry name" value="TonB-dep_OMP_SusC/RagA_CS"/>
</dbReference>
<reference evidence="3" key="1">
    <citation type="submission" date="2011-09" db="EMBL/GenBank/DDBJ databases">
        <title>The permanent draft genome of Mucilaginibacter paludis DSM 18603.</title>
        <authorList>
            <consortium name="US DOE Joint Genome Institute (JGI-PGF)"/>
            <person name="Lucas S."/>
            <person name="Han J."/>
            <person name="Lapidus A."/>
            <person name="Bruce D."/>
            <person name="Goodwin L."/>
            <person name="Pitluck S."/>
            <person name="Peters L."/>
            <person name="Kyrpides N."/>
            <person name="Mavromatis K."/>
            <person name="Ivanova N."/>
            <person name="Mikhailova N."/>
            <person name="Held B."/>
            <person name="Detter J.C."/>
            <person name="Tapia R."/>
            <person name="Han C."/>
            <person name="Land M."/>
            <person name="Hauser L."/>
            <person name="Markowitz V."/>
            <person name="Cheng J.-F."/>
            <person name="Hugenholtz P."/>
            <person name="Woyke T."/>
            <person name="Wu D."/>
            <person name="Tindall B."/>
            <person name="Brambilla E."/>
            <person name="Klenk H.-P."/>
            <person name="Eisen J.A."/>
        </authorList>
    </citation>
    <scope>NUCLEOTIDE SEQUENCE [LARGE SCALE GENOMIC DNA]</scope>
    <source>
        <strain evidence="3">DSM 18603</strain>
    </source>
</reference>
<dbReference type="InterPro" id="IPR037066">
    <property type="entry name" value="Plug_dom_sf"/>
</dbReference>
<feature type="transmembrane region" description="Helical" evidence="1">
    <location>
        <begin position="82"/>
        <end position="101"/>
    </location>
</feature>
<name>H1Y4A0_9SPHI</name>
<dbReference type="InterPro" id="IPR008969">
    <property type="entry name" value="CarboxyPept-like_regulatory"/>
</dbReference>
<dbReference type="SUPFAM" id="SSF49464">
    <property type="entry name" value="Carboxypeptidase regulatory domain-like"/>
    <property type="match status" value="1"/>
</dbReference>
<gene>
    <name evidence="3" type="ORF">Mucpa_1576</name>
</gene>
<feature type="domain" description="TonB-dependent receptor plug" evidence="2">
    <location>
        <begin position="215"/>
        <end position="281"/>
    </location>
</feature>
<sequence length="539" mass="58885">MSTKKTDIALIRKYLNGELDARAMYDLERQAHNDPFLMDVIRGMEMEAESKEDHQPHLDAINRLIEERTQQDKKRTIPLWKLLPIAASLLIALTIGGWWLMRERPGQTVVLNHQPVKKQPDKVRADLPLPVVKPAGPSLNANQLAKLSQRHAKSTIPSATISDQSIKADTVALLSVAIHKDTGAEKDKDVERFGYYGKAQPNLVFGNAQAKLKRKGDDPLSKMVVRGVGTIRGKEPLYVVDGIMVDSLKMSSIKPDDIKSINVLKDASATALYGSRAANGVILIETKKGLLASNDVNIIGYRSQKKTIITASAATTINPVNFNKPDTSITQALAGRVAGVNISNKRLKEAKIPLVITGRVVDKHDGQPLPGVTIAVAGKSVSTTTDVDGNFKITAAPKDILNIAFIGYENQYVKVKDKDDLKIALDPAMHALSEVVVVGYGTQRKPEDVLPEDARPAIGWDAYKQYLKAQTVAPVAKAGKVKLGFIIDASGNITNVRVIKGLTDDANQRAINILKNGSKWVNDQDNPGKEIKLKINFHQ</sequence>
<dbReference type="NCBIfam" id="TIGR04057">
    <property type="entry name" value="SusC_RagA_signa"/>
    <property type="match status" value="1"/>
</dbReference>
<keyword evidence="1" id="KW-0812">Transmembrane</keyword>
<dbReference type="Pfam" id="PF07715">
    <property type="entry name" value="Plug"/>
    <property type="match status" value="1"/>
</dbReference>
<keyword evidence="1" id="KW-1133">Transmembrane helix</keyword>
<organism evidence="3 4">
    <name type="scientific">Mucilaginibacter paludis DSM 18603</name>
    <dbReference type="NCBI Taxonomy" id="714943"/>
    <lineage>
        <taxon>Bacteria</taxon>
        <taxon>Pseudomonadati</taxon>
        <taxon>Bacteroidota</taxon>
        <taxon>Sphingobacteriia</taxon>
        <taxon>Sphingobacteriales</taxon>
        <taxon>Sphingobacteriaceae</taxon>
        <taxon>Mucilaginibacter</taxon>
    </lineage>
</organism>
<dbReference type="HOGENOM" id="CLU_049705_1_0_10"/>
<dbReference type="Proteomes" id="UP000002774">
    <property type="component" value="Chromosome"/>
</dbReference>
<proteinExistence type="predicted"/>
<dbReference type="Gene3D" id="2.170.130.10">
    <property type="entry name" value="TonB-dependent receptor, plug domain"/>
    <property type="match status" value="1"/>
</dbReference>